<comment type="caution">
    <text evidence="4">The sequence shown here is derived from an EMBL/GenBank/DDBJ whole genome shotgun (WGS) entry which is preliminary data.</text>
</comment>
<keyword evidence="2" id="KW-0862">Zinc</keyword>
<evidence type="ECO:0000259" key="3">
    <source>
        <dbReference type="Pfam" id="PF08450"/>
    </source>
</evidence>
<feature type="binding site" evidence="2">
    <location>
        <position position="120"/>
    </location>
    <ligand>
        <name>substrate</name>
    </ligand>
</feature>
<dbReference type="EMBL" id="LBIC01000005">
    <property type="protein sequence ID" value="KKW91910.1"/>
    <property type="molecule type" value="Genomic_DNA"/>
</dbReference>
<feature type="binding site" evidence="2">
    <location>
        <position position="222"/>
    </location>
    <ligand>
        <name>a divalent metal cation</name>
        <dbReference type="ChEBI" id="CHEBI:60240"/>
    </ligand>
</feature>
<evidence type="ECO:0000256" key="1">
    <source>
        <dbReference type="PIRSR" id="PIRSR605511-1"/>
    </source>
</evidence>
<dbReference type="AlphaFoldDB" id="A0A0M3AQ01"/>
<feature type="domain" description="SMP-30/Gluconolactonase/LRE-like region" evidence="3">
    <location>
        <begin position="11"/>
        <end position="280"/>
    </location>
</feature>
<dbReference type="PATRIC" id="fig|56193.3.peg.2602"/>
<name>A0A0M3AQ01_9SPHN</name>
<feature type="binding site" evidence="2">
    <location>
        <position position="169"/>
    </location>
    <ligand>
        <name>a divalent metal cation</name>
        <dbReference type="ChEBI" id="CHEBI:60240"/>
    </ligand>
</feature>
<evidence type="ECO:0000256" key="2">
    <source>
        <dbReference type="PIRSR" id="PIRSR605511-2"/>
    </source>
</evidence>
<sequence>MDVVANGLLIPEGPVALSDGSALVVEVGAGRLSRVWPDGRIGLVADLGGGPNGAAIGPDGAVYVCNNGGGFDCALRDGHLSIAYAPDRHVGGSIQRVDLASGVATSLYTQADGQPLLAPNDIVFDVAGGFWFTDHGTSTKEGKTYGGLYYALPNGSAIHQVRSGLLSPNGIGLSPDGRWLYWADTLSSRLWRAEIVGPGRLRDYGGSPGDVVATGAGHIMFDSLAVEADGRICIGSIVRGGITIVDPLTGACDHMPIDDAMVTNIAFGGEDGRDVWITAAGTGRLLRGRWPRPGLPLTFAA</sequence>
<dbReference type="RefSeq" id="WP_046763916.1">
    <property type="nucleotide sequence ID" value="NZ_LBIC01000005.1"/>
</dbReference>
<dbReference type="InterPro" id="IPR051262">
    <property type="entry name" value="SMP-30/CGR1_Lactonase"/>
</dbReference>
<dbReference type="InterPro" id="IPR000033">
    <property type="entry name" value="LDLR_classB_rpt"/>
</dbReference>
<reference evidence="4 5" key="1">
    <citation type="submission" date="2015-04" db="EMBL/GenBank/DDBJ databases">
        <title>Genome sequence of aromatic hydrocarbons-degrading Sphingobium chungbukense DJ77.</title>
        <authorList>
            <person name="Kim Y.-C."/>
            <person name="Chae J.-C."/>
        </authorList>
    </citation>
    <scope>NUCLEOTIDE SEQUENCE [LARGE SCALE GENOMIC DNA]</scope>
    <source>
        <strain evidence="4 5">DJ77</strain>
    </source>
</reference>
<dbReference type="STRING" id="56193.YP76_12515"/>
<dbReference type="Proteomes" id="UP000033874">
    <property type="component" value="Unassembled WGS sequence"/>
</dbReference>
<dbReference type="SMART" id="SM00135">
    <property type="entry name" value="LY"/>
    <property type="match status" value="1"/>
</dbReference>
<dbReference type="Pfam" id="PF08450">
    <property type="entry name" value="SGL"/>
    <property type="match status" value="1"/>
</dbReference>
<gene>
    <name evidence="4" type="ORF">YP76_12515</name>
</gene>
<proteinExistence type="predicted"/>
<dbReference type="Gene3D" id="2.120.10.30">
    <property type="entry name" value="TolB, C-terminal domain"/>
    <property type="match status" value="1"/>
</dbReference>
<dbReference type="GO" id="GO:0046872">
    <property type="term" value="F:metal ion binding"/>
    <property type="evidence" value="ECO:0007669"/>
    <property type="project" value="UniProtKB-KW"/>
</dbReference>
<dbReference type="SUPFAM" id="SSF63829">
    <property type="entry name" value="Calcium-dependent phosphotriesterase"/>
    <property type="match status" value="1"/>
</dbReference>
<keyword evidence="2" id="KW-0479">Metal-binding</keyword>
<dbReference type="InterPro" id="IPR013658">
    <property type="entry name" value="SGL"/>
</dbReference>
<organism evidence="4 5">
    <name type="scientific">Sphingobium chungbukense</name>
    <dbReference type="NCBI Taxonomy" id="56193"/>
    <lineage>
        <taxon>Bacteria</taxon>
        <taxon>Pseudomonadati</taxon>
        <taxon>Pseudomonadota</taxon>
        <taxon>Alphaproteobacteria</taxon>
        <taxon>Sphingomonadales</taxon>
        <taxon>Sphingomonadaceae</taxon>
        <taxon>Sphingobium</taxon>
    </lineage>
</organism>
<evidence type="ECO:0000313" key="4">
    <source>
        <dbReference type="EMBL" id="KKW91910.1"/>
    </source>
</evidence>
<feature type="active site" description="Proton donor/acceptor" evidence="1">
    <location>
        <position position="222"/>
    </location>
</feature>
<dbReference type="PANTHER" id="PTHR47572">
    <property type="entry name" value="LIPOPROTEIN-RELATED"/>
    <property type="match status" value="1"/>
</dbReference>
<dbReference type="PRINTS" id="PR01790">
    <property type="entry name" value="SMP30FAMILY"/>
</dbReference>
<evidence type="ECO:0000313" key="5">
    <source>
        <dbReference type="Proteomes" id="UP000033874"/>
    </source>
</evidence>
<accession>A0A0M3AQ01</accession>
<protein>
    <submittedName>
        <fullName evidence="4">Gluconolaconase</fullName>
    </submittedName>
</protein>
<dbReference type="InterPro" id="IPR011042">
    <property type="entry name" value="6-blade_b-propeller_TolB-like"/>
</dbReference>
<dbReference type="PANTHER" id="PTHR47572:SF5">
    <property type="entry name" value="BLR2277 PROTEIN"/>
    <property type="match status" value="1"/>
</dbReference>
<comment type="cofactor">
    <cofactor evidence="2">
        <name>Zn(2+)</name>
        <dbReference type="ChEBI" id="CHEBI:29105"/>
    </cofactor>
    <text evidence="2">Binds 1 divalent metal cation per subunit.</text>
</comment>
<dbReference type="InterPro" id="IPR005511">
    <property type="entry name" value="SMP-30"/>
</dbReference>
<keyword evidence="5" id="KW-1185">Reference proteome</keyword>